<proteinExistence type="predicted"/>
<feature type="transmembrane region" description="Helical" evidence="1">
    <location>
        <begin position="36"/>
        <end position="55"/>
    </location>
</feature>
<feature type="domain" description="SPW repeat-containing integral membrane" evidence="2">
    <location>
        <begin position="9"/>
        <end position="108"/>
    </location>
</feature>
<evidence type="ECO:0000259" key="2">
    <source>
        <dbReference type="Pfam" id="PF03779"/>
    </source>
</evidence>
<sequence length="125" mass="13413">MRFVSTRIHGVMDYIVGLLLLAVPYLLGFADGSAAQWVPTILGVAIIGMALITDFELSVVKLIPMPLHLGIDIAGGLLLLVSPWLFGFADRVMWPHVIVGALEVGLALTTRTVPDTAEVEAGRYS</sequence>
<organism evidence="3 4">
    <name type="scientific">Microvirga makkahensis</name>
    <dbReference type="NCBI Taxonomy" id="1128670"/>
    <lineage>
        <taxon>Bacteria</taxon>
        <taxon>Pseudomonadati</taxon>
        <taxon>Pseudomonadota</taxon>
        <taxon>Alphaproteobacteria</taxon>
        <taxon>Hyphomicrobiales</taxon>
        <taxon>Methylobacteriaceae</taxon>
        <taxon>Microvirga</taxon>
    </lineage>
</organism>
<evidence type="ECO:0000256" key="1">
    <source>
        <dbReference type="SAM" id="Phobius"/>
    </source>
</evidence>
<dbReference type="InterPro" id="IPR005530">
    <property type="entry name" value="SPW"/>
</dbReference>
<dbReference type="RefSeq" id="WP_160883654.1">
    <property type="nucleotide sequence ID" value="NZ_WURB01000003.1"/>
</dbReference>
<keyword evidence="1" id="KW-0472">Membrane</keyword>
<reference evidence="3 4" key="1">
    <citation type="submission" date="2019-12" db="EMBL/GenBank/DDBJ databases">
        <authorList>
            <person name="Yuan C.-G."/>
        </authorList>
    </citation>
    <scope>NUCLEOTIDE SEQUENCE [LARGE SCALE GENOMIC DNA]</scope>
    <source>
        <strain evidence="3 4">KCTC 23863</strain>
    </source>
</reference>
<keyword evidence="1" id="KW-1133">Transmembrane helix</keyword>
<dbReference type="EMBL" id="WURB01000003">
    <property type="protein sequence ID" value="MXQ11058.1"/>
    <property type="molecule type" value="Genomic_DNA"/>
</dbReference>
<reference evidence="3 4" key="2">
    <citation type="submission" date="2020-01" db="EMBL/GenBank/DDBJ databases">
        <title>Microvirga sp. nov., an arsenate reduction bacterium isolated from Tibet hotspring sediments.</title>
        <authorList>
            <person name="Xian W.-D."/>
            <person name="Li W.-J."/>
        </authorList>
    </citation>
    <scope>NUCLEOTIDE SEQUENCE [LARGE SCALE GENOMIC DNA]</scope>
    <source>
        <strain evidence="3 4">KCTC 23863</strain>
    </source>
</reference>
<dbReference type="AlphaFoldDB" id="A0A7X3SNC9"/>
<name>A0A7X3SNC9_9HYPH</name>
<comment type="caution">
    <text evidence="3">The sequence shown here is derived from an EMBL/GenBank/DDBJ whole genome shotgun (WGS) entry which is preliminary data.</text>
</comment>
<evidence type="ECO:0000313" key="3">
    <source>
        <dbReference type="EMBL" id="MXQ11058.1"/>
    </source>
</evidence>
<dbReference type="Proteomes" id="UP000436483">
    <property type="component" value="Unassembled WGS sequence"/>
</dbReference>
<feature type="transmembrane region" description="Helical" evidence="1">
    <location>
        <begin position="12"/>
        <end position="30"/>
    </location>
</feature>
<protein>
    <recommendedName>
        <fullName evidence="2">SPW repeat-containing integral membrane domain-containing protein</fullName>
    </recommendedName>
</protein>
<dbReference type="Pfam" id="PF03779">
    <property type="entry name" value="SPW"/>
    <property type="match status" value="1"/>
</dbReference>
<evidence type="ECO:0000313" key="4">
    <source>
        <dbReference type="Proteomes" id="UP000436483"/>
    </source>
</evidence>
<dbReference type="OrthoDB" id="129082at2"/>
<keyword evidence="1" id="KW-0812">Transmembrane</keyword>
<keyword evidence="4" id="KW-1185">Reference proteome</keyword>
<gene>
    <name evidence="3" type="ORF">GR328_06245</name>
</gene>
<accession>A0A7X3SNC9</accession>
<feature type="transmembrane region" description="Helical" evidence="1">
    <location>
        <begin position="67"/>
        <end position="86"/>
    </location>
</feature>